<dbReference type="CDD" id="cd00030">
    <property type="entry name" value="C2"/>
    <property type="match status" value="2"/>
</dbReference>
<protein>
    <recommendedName>
        <fullName evidence="3">C2 domain-containing protein</fullName>
    </recommendedName>
</protein>
<feature type="compositionally biased region" description="Acidic residues" evidence="1">
    <location>
        <begin position="802"/>
        <end position="818"/>
    </location>
</feature>
<dbReference type="RefSeq" id="XP_007508141.1">
    <property type="nucleotide sequence ID" value="XM_007508079.1"/>
</dbReference>
<feature type="region of interest" description="Disordered" evidence="1">
    <location>
        <begin position="1120"/>
        <end position="1152"/>
    </location>
</feature>
<feature type="transmembrane region" description="Helical" evidence="2">
    <location>
        <begin position="1048"/>
        <end position="1066"/>
    </location>
</feature>
<keyword evidence="2" id="KW-0812">Transmembrane</keyword>
<name>K8EQU1_9CHLO</name>
<dbReference type="PANTHER" id="PTHR31425:SF50">
    <property type="entry name" value="FT-INTERACTING PROTEIN 3-RELATED"/>
    <property type="match status" value="1"/>
</dbReference>
<dbReference type="PROSITE" id="PS50004">
    <property type="entry name" value="C2"/>
    <property type="match status" value="2"/>
</dbReference>
<dbReference type="eggNOG" id="ENOG502QR9H">
    <property type="taxonomic scope" value="Eukaryota"/>
</dbReference>
<dbReference type="SMART" id="SM00239">
    <property type="entry name" value="C2"/>
    <property type="match status" value="3"/>
</dbReference>
<dbReference type="GeneID" id="19010817"/>
<evidence type="ECO:0000256" key="1">
    <source>
        <dbReference type="SAM" id="MobiDB-lite"/>
    </source>
</evidence>
<feature type="domain" description="C2" evidence="3">
    <location>
        <begin position="320"/>
        <end position="442"/>
    </location>
</feature>
<dbReference type="Gene3D" id="2.60.40.150">
    <property type="entry name" value="C2 domain"/>
    <property type="match status" value="3"/>
</dbReference>
<dbReference type="InterPro" id="IPR047259">
    <property type="entry name" value="QUIRKY-like"/>
</dbReference>
<organism evidence="4 5">
    <name type="scientific">Bathycoccus prasinos</name>
    <dbReference type="NCBI Taxonomy" id="41875"/>
    <lineage>
        <taxon>Eukaryota</taxon>
        <taxon>Viridiplantae</taxon>
        <taxon>Chlorophyta</taxon>
        <taxon>Mamiellophyceae</taxon>
        <taxon>Mamiellales</taxon>
        <taxon>Bathycoccaceae</taxon>
        <taxon>Bathycoccus</taxon>
    </lineage>
</organism>
<dbReference type="PANTHER" id="PTHR31425">
    <property type="entry name" value="PHOSPHORIBOSYLANTHRANILATE TRANSFERASE ISOFORM 1"/>
    <property type="match status" value="1"/>
</dbReference>
<feature type="domain" description="C2" evidence="3">
    <location>
        <begin position="577"/>
        <end position="707"/>
    </location>
</feature>
<dbReference type="STRING" id="41875.K8EQU1"/>
<evidence type="ECO:0000313" key="5">
    <source>
        <dbReference type="Proteomes" id="UP000198341"/>
    </source>
</evidence>
<dbReference type="KEGG" id="bpg:Bathy18g01050"/>
<feature type="region of interest" description="Disordered" evidence="1">
    <location>
        <begin position="171"/>
        <end position="213"/>
    </location>
</feature>
<keyword evidence="2" id="KW-0472">Membrane</keyword>
<feature type="transmembrane region" description="Helical" evidence="2">
    <location>
        <begin position="1204"/>
        <end position="1222"/>
    </location>
</feature>
<dbReference type="OrthoDB" id="67700at2759"/>
<feature type="region of interest" description="Disordered" evidence="1">
    <location>
        <begin position="113"/>
        <end position="141"/>
    </location>
</feature>
<keyword evidence="5" id="KW-1185">Reference proteome</keyword>
<evidence type="ECO:0000259" key="3">
    <source>
        <dbReference type="PROSITE" id="PS50004"/>
    </source>
</evidence>
<dbReference type="Proteomes" id="UP000198341">
    <property type="component" value="Chromosome 18"/>
</dbReference>
<proteinExistence type="predicted"/>
<evidence type="ECO:0000313" key="4">
    <source>
        <dbReference type="EMBL" id="CCO20632.1"/>
    </source>
</evidence>
<accession>K8EQU1</accession>
<dbReference type="Pfam" id="PF00168">
    <property type="entry name" value="C2"/>
    <property type="match status" value="3"/>
</dbReference>
<dbReference type="InterPro" id="IPR035892">
    <property type="entry name" value="C2_domain_sf"/>
</dbReference>
<feature type="compositionally biased region" description="Acidic residues" evidence="1">
    <location>
        <begin position="182"/>
        <end position="191"/>
    </location>
</feature>
<dbReference type="EMBL" id="FO082261">
    <property type="protein sequence ID" value="CCO20632.1"/>
    <property type="molecule type" value="Genomic_DNA"/>
</dbReference>
<feature type="compositionally biased region" description="Basic and acidic residues" evidence="1">
    <location>
        <begin position="819"/>
        <end position="831"/>
    </location>
</feature>
<feature type="compositionally biased region" description="Basic and acidic residues" evidence="1">
    <location>
        <begin position="171"/>
        <end position="181"/>
    </location>
</feature>
<reference evidence="4 5" key="1">
    <citation type="submission" date="2011-10" db="EMBL/GenBank/DDBJ databases">
        <authorList>
            <person name="Genoscope - CEA"/>
        </authorList>
    </citation>
    <scope>NUCLEOTIDE SEQUENCE [LARGE SCALE GENOMIC DNA]</scope>
    <source>
        <strain evidence="4 5">RCC 1105</strain>
    </source>
</reference>
<evidence type="ECO:0000256" key="2">
    <source>
        <dbReference type="SAM" id="Phobius"/>
    </source>
</evidence>
<sequence>MLSTNTKDTKKNASSSKTIQVFSKTREPIFGSFDCLYKETHDVSPLGISSLPQIGKLTIHRTFAIFTSSFNGTISRKLKQRDLDSIDARSRISLIFKEKERERAKLLTRRSSKLENVEENGEDAKANTASNDAIKNEKTSREKGKTFQLQFVDNTECFERLVKKWKLERGRRPRNEEKEDFAGGEEEEDATTENNTNTNDGGEKTNEDGDDDVDLKRIAYKPAKGAQLRRNDSTLDGDLDDLNDESASAYGAADALIRTMETMAGKLPFGAGKKAKYAAYFLRQQIKATRRMTKKSVKYTMRYVNRRSRELALARKRQSAKSAVFRKVEAVDVEKEVSKTLFVRLIRAKNVLAMDDGGTSDPFTEIRFRGLQNVSRTIEKTCDPEWEQTFTFNIPNGKRVLDASDAVELYVYDRDQALNDFIGYAKLDLEGEEVQDEESMKLNRKKMSSAWKRVDSASEGGLIVPSTKLLNESFESENGGESPSLGISKDKKPIPPVATKVRYDKHTGKKYTQKTIHLSSLPENQQPSFFDVNHLKEKLMFWEGERKFTGTITCEYWFGSRHDAEFRASAQPKLRTANNELTASIQHYCDPVTALLRVDVRAGRNIVNLDCDKGEDGSEGGSDPYVEVSVIDAVDRSKVKKSTHYIEDSRNPLWNRTFTFLTSQPYSNTMQLKCYDYDGATSFDDVIGCYSVPFATNLPYRWVTLRHPKTGSEKNEFGVPYGEIEVRAYIDEEYFDHLHGGNATRAVGKLSVDILEANGIDKIPQGAYCVCKIGPYWSRLETVKKTEFSGELGDEDMQKVSEDDDDDGVDAGGDEGEDGEARPPKPKALNDDARRAKKIAKMIENANKIRWNKRLIYPVSEPSDEVIVSVFDAENDDVIGTIKLPLSCMEDGVRYENECVLMMNANVAIGDIVKNGTLTLAFTFTHFKGGALVARKYIKPKLPAKWYFYPLSPNETQRVLRAQKDVLVKKLLQANPPIPEKVSQHILAYSQHTVNVMSIKSSIARLEKSMSGFVNLHQGLTFTFSWESIPLTVLAQCLLVFWIYHPEWLIPSFCFGLAMNALLLFPGRYQRVLDRMVPNEFLSVGIAAAPEDIDDALKLKDQEDREKEIESKDARMAANLDSDGEDFDDKEKAAKDAKEAEKKKKSMTKPKEAATWDSINPIAQLQKQLEEVKLLITQSQSILDQVAGGVERFIGIFTWAEPRVTAMTILVVLALGWATLYIQTIVRVGFELMTGVVAKVVFKIVTPERVKFACTCGLLWLLRHPAIFPDDVRRAIQEEKNARIEAQLAAEAKKASGEMNAQPEEVDLELEEALKDAPPKVDYLFDPRPMPPLNVFFRIPTRSSQLV</sequence>
<feature type="compositionally biased region" description="Basic and acidic residues" evidence="1">
    <location>
        <begin position="1129"/>
        <end position="1142"/>
    </location>
</feature>
<gene>
    <name evidence="4" type="ordered locus">Bathy18g01050</name>
</gene>
<keyword evidence="2" id="KW-1133">Transmembrane helix</keyword>
<dbReference type="SUPFAM" id="SSF49562">
    <property type="entry name" value="C2 domain (Calcium/lipid-binding domain, CaLB)"/>
    <property type="match status" value="3"/>
</dbReference>
<feature type="region of interest" description="Disordered" evidence="1">
    <location>
        <begin position="791"/>
        <end position="831"/>
    </location>
</feature>
<dbReference type="InterPro" id="IPR000008">
    <property type="entry name" value="C2_dom"/>
</dbReference>